<sequence length="295" mass="33527">MSLVKYQILQRVAEAQSFTKAARLLGLTQSAVSHAVSNMEKEFGFPLIHRSRTSVTLTADGHTMLVAMRKVLQAEEQLQQEASRINGLTKGTVRVGLISSISTKWMPTIIRLMEQEYPGIRIELREGDYYQIEQWLIAGEIDCGFLNRPSSKQFQYIPLIKDPMLCIISSDSPLYNMSQINLKDIEGEDFIMPSYKGTNDVLTIFEKYGIKPNIRFELFDDKGIITMVEHSLGITIMPKLVLGILPDNVKAVSFEQETFRIIGLSTSYNVSPAAGKFIEILQDWLRQNEENFYVM</sequence>
<keyword evidence="7" id="KW-1185">Reference proteome</keyword>
<evidence type="ECO:0000256" key="4">
    <source>
        <dbReference type="ARBA" id="ARBA00023163"/>
    </source>
</evidence>
<dbReference type="Proteomes" id="UP000030437">
    <property type="component" value="Unassembled WGS sequence"/>
</dbReference>
<dbReference type="PRINTS" id="PR00039">
    <property type="entry name" value="HTHLYSR"/>
</dbReference>
<gene>
    <name evidence="6" type="ORF">CD32_20490</name>
</gene>
<name>A0A0A3IE55_9BACI</name>
<dbReference type="GO" id="GO:0005829">
    <property type="term" value="C:cytosol"/>
    <property type="evidence" value="ECO:0007669"/>
    <property type="project" value="TreeGrafter"/>
</dbReference>
<dbReference type="AlphaFoldDB" id="A0A0A3IE55"/>
<evidence type="ECO:0000259" key="5">
    <source>
        <dbReference type="PROSITE" id="PS50931"/>
    </source>
</evidence>
<dbReference type="SUPFAM" id="SSF53850">
    <property type="entry name" value="Periplasmic binding protein-like II"/>
    <property type="match status" value="1"/>
</dbReference>
<keyword evidence="4" id="KW-0804">Transcription</keyword>
<feature type="domain" description="HTH lysR-type" evidence="5">
    <location>
        <begin position="1"/>
        <end position="58"/>
    </location>
</feature>
<accession>A0A0A3IE55</accession>
<dbReference type="Pfam" id="PF03466">
    <property type="entry name" value="LysR_substrate"/>
    <property type="match status" value="1"/>
</dbReference>
<evidence type="ECO:0000256" key="3">
    <source>
        <dbReference type="ARBA" id="ARBA00023125"/>
    </source>
</evidence>
<comment type="similarity">
    <text evidence="1">Belongs to the LysR transcriptional regulatory family.</text>
</comment>
<dbReference type="GO" id="GO:0003700">
    <property type="term" value="F:DNA-binding transcription factor activity"/>
    <property type="evidence" value="ECO:0007669"/>
    <property type="project" value="InterPro"/>
</dbReference>
<dbReference type="eggNOG" id="COG0583">
    <property type="taxonomic scope" value="Bacteria"/>
</dbReference>
<evidence type="ECO:0000256" key="1">
    <source>
        <dbReference type="ARBA" id="ARBA00009437"/>
    </source>
</evidence>
<dbReference type="InterPro" id="IPR000847">
    <property type="entry name" value="LysR_HTH_N"/>
</dbReference>
<organism evidence="6 7">
    <name type="scientific">Lysinibacillus odysseyi 34hs-1 = NBRC 100172</name>
    <dbReference type="NCBI Taxonomy" id="1220589"/>
    <lineage>
        <taxon>Bacteria</taxon>
        <taxon>Bacillati</taxon>
        <taxon>Bacillota</taxon>
        <taxon>Bacilli</taxon>
        <taxon>Bacillales</taxon>
        <taxon>Bacillaceae</taxon>
        <taxon>Lysinibacillus</taxon>
    </lineage>
</organism>
<dbReference type="STRING" id="1220589.CD32_20490"/>
<dbReference type="Pfam" id="PF00126">
    <property type="entry name" value="HTH_1"/>
    <property type="match status" value="1"/>
</dbReference>
<dbReference type="RefSeq" id="WP_036158483.1">
    <property type="nucleotide sequence ID" value="NZ_AVCX01000001.1"/>
</dbReference>
<dbReference type="InterPro" id="IPR036390">
    <property type="entry name" value="WH_DNA-bd_sf"/>
</dbReference>
<dbReference type="InterPro" id="IPR036388">
    <property type="entry name" value="WH-like_DNA-bd_sf"/>
</dbReference>
<evidence type="ECO:0000313" key="6">
    <source>
        <dbReference type="EMBL" id="KGR81725.1"/>
    </source>
</evidence>
<dbReference type="EMBL" id="JPVP01000060">
    <property type="protein sequence ID" value="KGR81725.1"/>
    <property type="molecule type" value="Genomic_DNA"/>
</dbReference>
<proteinExistence type="inferred from homology"/>
<evidence type="ECO:0000256" key="2">
    <source>
        <dbReference type="ARBA" id="ARBA00023015"/>
    </source>
</evidence>
<dbReference type="Gene3D" id="1.10.10.10">
    <property type="entry name" value="Winged helix-like DNA-binding domain superfamily/Winged helix DNA-binding domain"/>
    <property type="match status" value="1"/>
</dbReference>
<dbReference type="SUPFAM" id="SSF46785">
    <property type="entry name" value="Winged helix' DNA-binding domain"/>
    <property type="match status" value="1"/>
</dbReference>
<evidence type="ECO:0000313" key="7">
    <source>
        <dbReference type="Proteomes" id="UP000030437"/>
    </source>
</evidence>
<dbReference type="InterPro" id="IPR050950">
    <property type="entry name" value="HTH-type_LysR_regulators"/>
</dbReference>
<reference evidence="6 7" key="1">
    <citation type="submission" date="2014-02" db="EMBL/GenBank/DDBJ databases">
        <title>Draft genome sequence of Lysinibacillus odysseyi NBRC 100172.</title>
        <authorList>
            <person name="Zhang F."/>
            <person name="Wang G."/>
            <person name="Zhang L."/>
        </authorList>
    </citation>
    <scope>NUCLEOTIDE SEQUENCE [LARGE SCALE GENOMIC DNA]</scope>
    <source>
        <strain evidence="6 7">NBRC 100172</strain>
    </source>
</reference>
<dbReference type="CDD" id="cd05466">
    <property type="entry name" value="PBP2_LTTR_substrate"/>
    <property type="match status" value="1"/>
</dbReference>
<dbReference type="InterPro" id="IPR005119">
    <property type="entry name" value="LysR_subst-bd"/>
</dbReference>
<keyword evidence="2" id="KW-0805">Transcription regulation</keyword>
<comment type="caution">
    <text evidence="6">The sequence shown here is derived from an EMBL/GenBank/DDBJ whole genome shotgun (WGS) entry which is preliminary data.</text>
</comment>
<dbReference type="PANTHER" id="PTHR30419">
    <property type="entry name" value="HTH-TYPE TRANSCRIPTIONAL REGULATOR YBHD"/>
    <property type="match status" value="1"/>
</dbReference>
<keyword evidence="3" id="KW-0238">DNA-binding</keyword>
<dbReference type="GO" id="GO:0003677">
    <property type="term" value="F:DNA binding"/>
    <property type="evidence" value="ECO:0007669"/>
    <property type="project" value="UniProtKB-KW"/>
</dbReference>
<dbReference type="OrthoDB" id="63123at2"/>
<dbReference type="PROSITE" id="PS50931">
    <property type="entry name" value="HTH_LYSR"/>
    <property type="match status" value="1"/>
</dbReference>
<dbReference type="Gene3D" id="3.40.190.290">
    <property type="match status" value="1"/>
</dbReference>
<protein>
    <submittedName>
        <fullName evidence="6">LysR family transcriptional regulator</fullName>
    </submittedName>
</protein>
<dbReference type="PANTHER" id="PTHR30419:SF28">
    <property type="entry name" value="HTH-TYPE TRANSCRIPTIONAL REGULATOR BSDA"/>
    <property type="match status" value="1"/>
</dbReference>